<evidence type="ECO:0000256" key="2">
    <source>
        <dbReference type="ARBA" id="ARBA00022448"/>
    </source>
</evidence>
<evidence type="ECO:0000313" key="11">
    <source>
        <dbReference type="Proteomes" id="UP000603912"/>
    </source>
</evidence>
<keyword evidence="2" id="KW-0813">Transport</keyword>
<accession>A0A917IA27</accession>
<evidence type="ECO:0000256" key="6">
    <source>
        <dbReference type="ARBA" id="ARBA00022989"/>
    </source>
</evidence>
<dbReference type="Proteomes" id="UP000603912">
    <property type="component" value="Unassembled WGS sequence"/>
</dbReference>
<dbReference type="PANTHER" id="PTHR11795">
    <property type="entry name" value="BRANCHED-CHAIN AMINO ACID TRANSPORT SYSTEM PERMEASE PROTEIN LIVH"/>
    <property type="match status" value="1"/>
</dbReference>
<keyword evidence="7 9" id="KW-0472">Membrane</keyword>
<name>A0A917IA27_9HYPH</name>
<keyword evidence="3" id="KW-1003">Cell membrane</keyword>
<comment type="similarity">
    <text evidence="8">Belongs to the binding-protein-dependent transport system permease family. LivHM subfamily.</text>
</comment>
<evidence type="ECO:0000313" key="10">
    <source>
        <dbReference type="EMBL" id="GGH24473.1"/>
    </source>
</evidence>
<gene>
    <name evidence="10" type="ORF">GCM10007036_30920</name>
</gene>
<evidence type="ECO:0000256" key="5">
    <source>
        <dbReference type="ARBA" id="ARBA00022970"/>
    </source>
</evidence>
<dbReference type="InterPro" id="IPR052157">
    <property type="entry name" value="BCAA_transport_permease"/>
</dbReference>
<feature type="transmembrane region" description="Helical" evidence="9">
    <location>
        <begin position="146"/>
        <end position="167"/>
    </location>
</feature>
<dbReference type="PANTHER" id="PTHR11795:SF451">
    <property type="entry name" value="ABC TRANSPORTER PERMEASE PROTEIN"/>
    <property type="match status" value="1"/>
</dbReference>
<feature type="transmembrane region" description="Helical" evidence="9">
    <location>
        <begin position="265"/>
        <end position="286"/>
    </location>
</feature>
<dbReference type="RefSeq" id="WP_188518623.1">
    <property type="nucleotide sequence ID" value="NZ_BMES01000002.1"/>
</dbReference>
<feature type="transmembrane region" description="Helical" evidence="9">
    <location>
        <begin position="187"/>
        <end position="209"/>
    </location>
</feature>
<evidence type="ECO:0000256" key="7">
    <source>
        <dbReference type="ARBA" id="ARBA00023136"/>
    </source>
</evidence>
<evidence type="ECO:0000256" key="9">
    <source>
        <dbReference type="SAM" id="Phobius"/>
    </source>
</evidence>
<evidence type="ECO:0000256" key="3">
    <source>
        <dbReference type="ARBA" id="ARBA00022475"/>
    </source>
</evidence>
<dbReference type="CDD" id="cd06582">
    <property type="entry name" value="TM_PBP1_LivH_like"/>
    <property type="match status" value="1"/>
</dbReference>
<evidence type="ECO:0000256" key="8">
    <source>
        <dbReference type="ARBA" id="ARBA00037998"/>
    </source>
</evidence>
<dbReference type="AlphaFoldDB" id="A0A917IA27"/>
<evidence type="ECO:0000256" key="1">
    <source>
        <dbReference type="ARBA" id="ARBA00004651"/>
    </source>
</evidence>
<dbReference type="GO" id="GO:0006865">
    <property type="term" value="P:amino acid transport"/>
    <property type="evidence" value="ECO:0007669"/>
    <property type="project" value="UniProtKB-KW"/>
</dbReference>
<keyword evidence="11" id="KW-1185">Reference proteome</keyword>
<evidence type="ECO:0000256" key="4">
    <source>
        <dbReference type="ARBA" id="ARBA00022692"/>
    </source>
</evidence>
<reference evidence="10" key="2">
    <citation type="submission" date="2020-09" db="EMBL/GenBank/DDBJ databases">
        <authorList>
            <person name="Sun Q."/>
            <person name="Zhou Y."/>
        </authorList>
    </citation>
    <scope>NUCLEOTIDE SEQUENCE</scope>
    <source>
        <strain evidence="10">CGMCC 1.12214</strain>
    </source>
</reference>
<keyword evidence="4 9" id="KW-0812">Transmembrane</keyword>
<dbReference type="Pfam" id="PF02653">
    <property type="entry name" value="BPD_transp_2"/>
    <property type="match status" value="1"/>
</dbReference>
<protein>
    <submittedName>
        <fullName evidence="10">Branched-chain amino acid ABC transporter permease</fullName>
    </submittedName>
</protein>
<comment type="subcellular location">
    <subcellularLocation>
        <location evidence="1">Cell membrane</location>
        <topology evidence="1">Multi-pass membrane protein</topology>
    </subcellularLocation>
</comment>
<dbReference type="EMBL" id="BMES01000002">
    <property type="protein sequence ID" value="GGH24473.1"/>
    <property type="molecule type" value="Genomic_DNA"/>
</dbReference>
<keyword evidence="5" id="KW-0029">Amino-acid transport</keyword>
<organism evidence="10 11">
    <name type="scientific">Alsobacter metallidurans</name>
    <dbReference type="NCBI Taxonomy" id="340221"/>
    <lineage>
        <taxon>Bacteria</taxon>
        <taxon>Pseudomonadati</taxon>
        <taxon>Pseudomonadota</taxon>
        <taxon>Alphaproteobacteria</taxon>
        <taxon>Hyphomicrobiales</taxon>
        <taxon>Alsobacteraceae</taxon>
        <taxon>Alsobacter</taxon>
    </lineage>
</organism>
<reference evidence="10" key="1">
    <citation type="journal article" date="2014" name="Int. J. Syst. Evol. Microbiol.">
        <title>Complete genome sequence of Corynebacterium casei LMG S-19264T (=DSM 44701T), isolated from a smear-ripened cheese.</title>
        <authorList>
            <consortium name="US DOE Joint Genome Institute (JGI-PGF)"/>
            <person name="Walter F."/>
            <person name="Albersmeier A."/>
            <person name="Kalinowski J."/>
            <person name="Ruckert C."/>
        </authorList>
    </citation>
    <scope>NUCLEOTIDE SEQUENCE</scope>
    <source>
        <strain evidence="10">CGMCC 1.12214</strain>
    </source>
</reference>
<keyword evidence="6 9" id="KW-1133">Transmembrane helix</keyword>
<feature type="transmembrane region" description="Helical" evidence="9">
    <location>
        <begin position="94"/>
        <end position="115"/>
    </location>
</feature>
<feature type="transmembrane region" description="Helical" evidence="9">
    <location>
        <begin position="6"/>
        <end position="28"/>
    </location>
</feature>
<proteinExistence type="inferred from homology"/>
<sequence>MGDLPAVIASGLVSGSAYALLALGIVIIFRSTDTVNFAIGDTATLAVFLTTSAMAAGLPPAAALVLAVLIAGLAGMATERFLIRPLGAGHKSLFIALVVTIGLGLIIHAVIGVIWGQRPIVVAPVATGTVRVFGVALTLNKIIATGIALAAMAAIAWLFRFTAIGVAMRASAEDHFAARIIGIRPTVIASLAWFIGCGIAAIAAFFLAADGSANANLTLSPLFRAFAGVFLGGLTSMLGAAVGAFTIGVLDNVAGRYLSANYRDTIVFGIIVAVLFIRPSGFLGAARKERV</sequence>
<dbReference type="GO" id="GO:0022857">
    <property type="term" value="F:transmembrane transporter activity"/>
    <property type="evidence" value="ECO:0007669"/>
    <property type="project" value="InterPro"/>
</dbReference>
<comment type="caution">
    <text evidence="10">The sequence shown here is derived from an EMBL/GenBank/DDBJ whole genome shotgun (WGS) entry which is preliminary data.</text>
</comment>
<feature type="transmembrane region" description="Helical" evidence="9">
    <location>
        <begin position="221"/>
        <end position="245"/>
    </location>
</feature>
<dbReference type="GO" id="GO:0005886">
    <property type="term" value="C:plasma membrane"/>
    <property type="evidence" value="ECO:0007669"/>
    <property type="project" value="UniProtKB-SubCell"/>
</dbReference>
<dbReference type="InterPro" id="IPR001851">
    <property type="entry name" value="ABC_transp_permease"/>
</dbReference>
<feature type="transmembrane region" description="Helical" evidence="9">
    <location>
        <begin position="61"/>
        <end position="82"/>
    </location>
</feature>